<keyword evidence="5 9" id="KW-0697">Rotamase</keyword>
<keyword evidence="7 9" id="KW-0413">Isomerase</keyword>
<evidence type="ECO:0000256" key="3">
    <source>
        <dbReference type="ARBA" id="ARBA00006577"/>
    </source>
</evidence>
<evidence type="ECO:0000256" key="6">
    <source>
        <dbReference type="ARBA" id="ARBA00023186"/>
    </source>
</evidence>
<evidence type="ECO:0000256" key="7">
    <source>
        <dbReference type="ARBA" id="ARBA00023235"/>
    </source>
</evidence>
<protein>
    <recommendedName>
        <fullName evidence="10">Peptidyl-prolyl cis-trans isomerase</fullName>
        <ecNumber evidence="10">5.2.1.8</ecNumber>
    </recommendedName>
</protein>
<evidence type="ECO:0000256" key="2">
    <source>
        <dbReference type="ARBA" id="ARBA00004496"/>
    </source>
</evidence>
<dbReference type="GO" id="GO:0005737">
    <property type="term" value="C:cytoplasm"/>
    <property type="evidence" value="ECO:0007669"/>
    <property type="project" value="UniProtKB-SubCell"/>
</dbReference>
<gene>
    <name evidence="12" type="ORF">H8K36_16825</name>
</gene>
<evidence type="ECO:0000259" key="11">
    <source>
        <dbReference type="PROSITE" id="PS50059"/>
    </source>
</evidence>
<evidence type="ECO:0000256" key="5">
    <source>
        <dbReference type="ARBA" id="ARBA00023110"/>
    </source>
</evidence>
<comment type="subcellular location">
    <subcellularLocation>
        <location evidence="2">Cytoplasm</location>
    </subcellularLocation>
</comment>
<dbReference type="SUPFAM" id="SSF54534">
    <property type="entry name" value="FKBP-like"/>
    <property type="match status" value="1"/>
</dbReference>
<accession>A0A923HNZ7</accession>
<dbReference type="Gene3D" id="3.10.50.40">
    <property type="match status" value="1"/>
</dbReference>
<dbReference type="AlphaFoldDB" id="A0A923HNZ7"/>
<keyword evidence="4" id="KW-0963">Cytoplasm</keyword>
<dbReference type="PANTHER" id="PTHR47861:SF3">
    <property type="entry name" value="FKBP-TYPE PEPTIDYL-PROLYL CIS-TRANS ISOMERASE SLYD"/>
    <property type="match status" value="1"/>
</dbReference>
<sequence length="151" mass="16452">MSEKSILVVNNGAYLTLHYRLATLDGEDIISTFHESPATLLLGQGQLAPSLEEALLGLEEGSHTTQELPPEQAFGLRNPDLIQRVSLKTLRENSAFGEEFKVGDLIDFSAPSGGKFAGVIQEIDDESALFDFNHPLAGQRVLFETKIIGIL</sequence>
<dbReference type="Proteomes" id="UP000627446">
    <property type="component" value="Unassembled WGS sequence"/>
</dbReference>
<evidence type="ECO:0000256" key="4">
    <source>
        <dbReference type="ARBA" id="ARBA00022490"/>
    </source>
</evidence>
<organism evidence="12 13">
    <name type="scientific">Undibacterium nitidum</name>
    <dbReference type="NCBI Taxonomy" id="2762298"/>
    <lineage>
        <taxon>Bacteria</taxon>
        <taxon>Pseudomonadati</taxon>
        <taxon>Pseudomonadota</taxon>
        <taxon>Betaproteobacteria</taxon>
        <taxon>Burkholderiales</taxon>
        <taxon>Oxalobacteraceae</taxon>
        <taxon>Undibacterium</taxon>
    </lineage>
</organism>
<evidence type="ECO:0000256" key="9">
    <source>
        <dbReference type="PROSITE-ProRule" id="PRU00277"/>
    </source>
</evidence>
<evidence type="ECO:0000256" key="1">
    <source>
        <dbReference type="ARBA" id="ARBA00000971"/>
    </source>
</evidence>
<dbReference type="RefSeq" id="WP_186917675.1">
    <property type="nucleotide sequence ID" value="NZ_JACOFZ010000009.1"/>
</dbReference>
<evidence type="ECO:0000256" key="10">
    <source>
        <dbReference type="RuleBase" id="RU003915"/>
    </source>
</evidence>
<comment type="catalytic activity">
    <reaction evidence="1 9 10">
        <text>[protein]-peptidylproline (omega=180) = [protein]-peptidylproline (omega=0)</text>
        <dbReference type="Rhea" id="RHEA:16237"/>
        <dbReference type="Rhea" id="RHEA-COMP:10747"/>
        <dbReference type="Rhea" id="RHEA-COMP:10748"/>
        <dbReference type="ChEBI" id="CHEBI:83833"/>
        <dbReference type="ChEBI" id="CHEBI:83834"/>
        <dbReference type="EC" id="5.2.1.8"/>
    </reaction>
</comment>
<reference evidence="12" key="1">
    <citation type="submission" date="2020-08" db="EMBL/GenBank/DDBJ databases">
        <title>Novel species isolated from subtropical streams in China.</title>
        <authorList>
            <person name="Lu H."/>
        </authorList>
    </citation>
    <scope>NUCLEOTIDE SEQUENCE</scope>
    <source>
        <strain evidence="12">LX22W</strain>
    </source>
</reference>
<evidence type="ECO:0000256" key="8">
    <source>
        <dbReference type="ARBA" id="ARBA00037071"/>
    </source>
</evidence>
<dbReference type="InterPro" id="IPR048261">
    <property type="entry name" value="SlpA/SlyD-like_ins_sf"/>
</dbReference>
<feature type="domain" description="PPIase FKBP-type" evidence="11">
    <location>
        <begin position="12"/>
        <end position="106"/>
    </location>
</feature>
<name>A0A923HNZ7_9BURK</name>
<keyword evidence="13" id="KW-1185">Reference proteome</keyword>
<proteinExistence type="inferred from homology"/>
<keyword evidence="6" id="KW-0143">Chaperone</keyword>
<comment type="similarity">
    <text evidence="3 10">Belongs to the FKBP-type PPIase family.</text>
</comment>
<dbReference type="EC" id="5.2.1.8" evidence="10"/>
<dbReference type="PANTHER" id="PTHR47861">
    <property type="entry name" value="FKBP-TYPE PEPTIDYL-PROLYL CIS-TRANS ISOMERASE SLYD"/>
    <property type="match status" value="1"/>
</dbReference>
<dbReference type="GO" id="GO:0042026">
    <property type="term" value="P:protein refolding"/>
    <property type="evidence" value="ECO:0007669"/>
    <property type="project" value="UniProtKB-ARBA"/>
</dbReference>
<dbReference type="EMBL" id="JACOFZ010000009">
    <property type="protein sequence ID" value="MBC3883060.1"/>
    <property type="molecule type" value="Genomic_DNA"/>
</dbReference>
<comment type="function">
    <text evidence="8">Also involved in hydrogenase metallocenter assembly, probably by participating in the nickel insertion step. This function in hydrogenase biosynthesis requires chaperone activity and the presence of the metal-binding domain, but not PPIase activity.</text>
</comment>
<dbReference type="PROSITE" id="PS50059">
    <property type="entry name" value="FKBP_PPIASE"/>
    <property type="match status" value="1"/>
</dbReference>
<dbReference type="GO" id="GO:0003755">
    <property type="term" value="F:peptidyl-prolyl cis-trans isomerase activity"/>
    <property type="evidence" value="ECO:0007669"/>
    <property type="project" value="UniProtKB-UniRule"/>
</dbReference>
<dbReference type="Gene3D" id="2.40.10.330">
    <property type="match status" value="1"/>
</dbReference>
<dbReference type="Pfam" id="PF00254">
    <property type="entry name" value="FKBP_C"/>
    <property type="match status" value="1"/>
</dbReference>
<evidence type="ECO:0000313" key="13">
    <source>
        <dbReference type="Proteomes" id="UP000627446"/>
    </source>
</evidence>
<dbReference type="InterPro" id="IPR001179">
    <property type="entry name" value="PPIase_FKBP_dom"/>
</dbReference>
<comment type="caution">
    <text evidence="12">The sequence shown here is derived from an EMBL/GenBank/DDBJ whole genome shotgun (WGS) entry which is preliminary data.</text>
</comment>
<dbReference type="InterPro" id="IPR046357">
    <property type="entry name" value="PPIase_dom_sf"/>
</dbReference>
<evidence type="ECO:0000313" key="12">
    <source>
        <dbReference type="EMBL" id="MBC3883060.1"/>
    </source>
</evidence>